<accession>J6ERE8</accession>
<proteinExistence type="predicted"/>
<evidence type="ECO:0000313" key="1">
    <source>
        <dbReference type="EMBL" id="EJT45292.1"/>
    </source>
</evidence>
<evidence type="ECO:0000313" key="2">
    <source>
        <dbReference type="Proteomes" id="UP000002748"/>
    </source>
</evidence>
<organism evidence="1 2">
    <name type="scientific">Trichosporon asahii var. asahii (strain ATCC 90039 / CBS 2479 / JCM 2466 / KCTC 7840 / NBRC 103889/ NCYC 2677 / UAMH 7654)</name>
    <name type="common">Yeast</name>
    <dbReference type="NCBI Taxonomy" id="1186058"/>
    <lineage>
        <taxon>Eukaryota</taxon>
        <taxon>Fungi</taxon>
        <taxon>Dikarya</taxon>
        <taxon>Basidiomycota</taxon>
        <taxon>Agaricomycotina</taxon>
        <taxon>Tremellomycetes</taxon>
        <taxon>Trichosporonales</taxon>
        <taxon>Trichosporonaceae</taxon>
        <taxon>Trichosporon</taxon>
    </lineage>
</organism>
<protein>
    <submittedName>
        <fullName evidence="1">Uncharacterized protein</fullName>
    </submittedName>
</protein>
<dbReference type="HOGENOM" id="CLU_1200550_0_0_1"/>
<dbReference type="RefSeq" id="XP_014176920.1">
    <property type="nucleotide sequence ID" value="XM_014321445.1"/>
</dbReference>
<reference evidence="1 2" key="1">
    <citation type="journal article" date="2012" name="Eukaryot. Cell">
        <title>Draft genome sequence of CBS 2479, the standard type strain of Trichosporon asahii.</title>
        <authorList>
            <person name="Yang R.Y."/>
            <person name="Li H.T."/>
            <person name="Zhu H."/>
            <person name="Zhou G.P."/>
            <person name="Wang M."/>
            <person name="Wang L."/>
        </authorList>
    </citation>
    <scope>NUCLEOTIDE SEQUENCE [LARGE SCALE GENOMIC DNA]</scope>
    <source>
        <strain evidence="2">ATCC 90039 / CBS 2479 / JCM 2466 / KCTC 7840 / NCYC 2677 / UAMH 7654</strain>
    </source>
</reference>
<dbReference type="VEuPathDB" id="FungiDB:A1Q1_06236"/>
<dbReference type="KEGG" id="tasa:A1Q1_06236"/>
<dbReference type="Proteomes" id="UP000002748">
    <property type="component" value="Unassembled WGS sequence"/>
</dbReference>
<comment type="caution">
    <text evidence="1">The sequence shown here is derived from an EMBL/GenBank/DDBJ whole genome shotgun (WGS) entry which is preliminary data.</text>
</comment>
<dbReference type="GeneID" id="25989748"/>
<dbReference type="EMBL" id="ALBS01000329">
    <property type="protein sequence ID" value="EJT45292.1"/>
    <property type="molecule type" value="Genomic_DNA"/>
</dbReference>
<sequence length="231" mass="25268">MAERLSQRKQSGVVAVMRWFARVLHKIAISAKLARTPTVATYPRPRRRHIVSGGTLDTVDTIDDMRHVIAALGGWERHESVYSYAPTDATGTAAATGMSQSQATASGSECRDSNISISTSTATPSIRVAARGTRTRPGILNWNGSGKGKGKAREASMYSFSEIEDVQEVLEEPSALPPRGAERRHDERRHAIYEVHDDSTTDSSRDTEIAALILSRSFGYSLRRAPTNQTI</sequence>
<name>J6ERE8_TRIAS</name>
<gene>
    <name evidence="1" type="ORF">A1Q1_06236</name>
</gene>
<dbReference type="AlphaFoldDB" id="J6ERE8"/>